<dbReference type="PANTHER" id="PTHR15350">
    <property type="entry name" value="COP9 SIGNALOSOME COMPLEX SUBUNIT 7/DENDRITIC CELL PROTEIN GA17"/>
    <property type="match status" value="1"/>
</dbReference>
<proteinExistence type="predicted"/>
<keyword evidence="1" id="KW-0736">Signalosome</keyword>
<dbReference type="EMBL" id="JAHQIW010004636">
    <property type="protein sequence ID" value="KAJ1363198.1"/>
    <property type="molecule type" value="Genomic_DNA"/>
</dbReference>
<protein>
    <submittedName>
        <fullName evidence="3">Uncharacterized protein</fullName>
    </submittedName>
</protein>
<evidence type="ECO:0000313" key="4">
    <source>
        <dbReference type="Proteomes" id="UP001196413"/>
    </source>
</evidence>
<gene>
    <name evidence="3" type="ORF">KIN20_023010</name>
</gene>
<sequence>MQFLGIDSVRELEDITIDAIYNKMFKARLDSKGQFIEVDDWASRDTPVHNIPAIVAVLDKFRNSVADVRLKALEDADQRDAQAVADRKRIQQTEADLTAARKALDESLSMGMNAQDSSTSMRPKTSRSGKQRSAQLTPSTK</sequence>
<comment type="caution">
    <text evidence="3">The sequence shown here is derived from an EMBL/GenBank/DDBJ whole genome shotgun (WGS) entry which is preliminary data.</text>
</comment>
<reference evidence="3" key="1">
    <citation type="submission" date="2021-06" db="EMBL/GenBank/DDBJ databases">
        <title>Parelaphostrongylus tenuis whole genome reference sequence.</title>
        <authorList>
            <person name="Garwood T.J."/>
            <person name="Larsen P.A."/>
            <person name="Fountain-Jones N.M."/>
            <person name="Garbe J.R."/>
            <person name="Macchietto M.G."/>
            <person name="Kania S.A."/>
            <person name="Gerhold R.W."/>
            <person name="Richards J.E."/>
            <person name="Wolf T.M."/>
        </authorList>
    </citation>
    <scope>NUCLEOTIDE SEQUENCE</scope>
    <source>
        <strain evidence="3">MNPRO001-30</strain>
        <tissue evidence="3">Meninges</tissue>
    </source>
</reference>
<evidence type="ECO:0000256" key="2">
    <source>
        <dbReference type="SAM" id="MobiDB-lite"/>
    </source>
</evidence>
<keyword evidence="4" id="KW-1185">Reference proteome</keyword>
<feature type="compositionally biased region" description="Polar residues" evidence="2">
    <location>
        <begin position="131"/>
        <end position="141"/>
    </location>
</feature>
<organism evidence="3 4">
    <name type="scientific">Parelaphostrongylus tenuis</name>
    <name type="common">Meningeal worm</name>
    <dbReference type="NCBI Taxonomy" id="148309"/>
    <lineage>
        <taxon>Eukaryota</taxon>
        <taxon>Metazoa</taxon>
        <taxon>Ecdysozoa</taxon>
        <taxon>Nematoda</taxon>
        <taxon>Chromadorea</taxon>
        <taxon>Rhabditida</taxon>
        <taxon>Rhabditina</taxon>
        <taxon>Rhabditomorpha</taxon>
        <taxon>Strongyloidea</taxon>
        <taxon>Metastrongylidae</taxon>
        <taxon>Parelaphostrongylus</taxon>
    </lineage>
</organism>
<name>A0AAD5MW86_PARTN</name>
<dbReference type="InterPro" id="IPR045237">
    <property type="entry name" value="COPS7/eIF3m"/>
</dbReference>
<dbReference type="Proteomes" id="UP001196413">
    <property type="component" value="Unassembled WGS sequence"/>
</dbReference>
<dbReference type="GO" id="GO:0008180">
    <property type="term" value="C:COP9 signalosome"/>
    <property type="evidence" value="ECO:0007669"/>
    <property type="project" value="UniProtKB-KW"/>
</dbReference>
<accession>A0AAD5MW86</accession>
<evidence type="ECO:0000256" key="1">
    <source>
        <dbReference type="ARBA" id="ARBA00022790"/>
    </source>
</evidence>
<evidence type="ECO:0000313" key="3">
    <source>
        <dbReference type="EMBL" id="KAJ1363198.1"/>
    </source>
</evidence>
<feature type="region of interest" description="Disordered" evidence="2">
    <location>
        <begin position="106"/>
        <end position="141"/>
    </location>
</feature>
<feature type="compositionally biased region" description="Polar residues" evidence="2">
    <location>
        <begin position="110"/>
        <end position="123"/>
    </location>
</feature>
<dbReference type="AlphaFoldDB" id="A0AAD5MW86"/>
<dbReference type="PANTHER" id="PTHR15350:SF5">
    <property type="entry name" value="COP9 SIGNALOSOME COMPLEX SUBUNIT 7"/>
    <property type="match status" value="1"/>
</dbReference>